<dbReference type="RefSeq" id="WP_204078240.1">
    <property type="nucleotide sequence ID" value="NZ_BAABHI010000057.1"/>
</dbReference>
<sequence>MIQLTCAAHVPVLMPVCPSDVVAVRRTACVHEHFQDEPACAEHLVLLEEGKMLCSECRRLGHICELRAVAVVEHPAGEQRVPEI</sequence>
<evidence type="ECO:0000313" key="2">
    <source>
        <dbReference type="Proteomes" id="UP000622547"/>
    </source>
</evidence>
<reference evidence="1 2" key="1">
    <citation type="submission" date="2021-01" db="EMBL/GenBank/DDBJ databases">
        <title>Whole genome shotgun sequence of Planotetraspora phitsanulokensis NBRC 104273.</title>
        <authorList>
            <person name="Komaki H."/>
            <person name="Tamura T."/>
        </authorList>
    </citation>
    <scope>NUCLEOTIDE SEQUENCE [LARGE SCALE GENOMIC DNA]</scope>
    <source>
        <strain evidence="1 2">NBRC 104273</strain>
    </source>
</reference>
<evidence type="ECO:0000313" key="1">
    <source>
        <dbReference type="EMBL" id="GII42827.1"/>
    </source>
</evidence>
<dbReference type="EMBL" id="BOOP01000048">
    <property type="protein sequence ID" value="GII42827.1"/>
    <property type="molecule type" value="Genomic_DNA"/>
</dbReference>
<comment type="caution">
    <text evidence="1">The sequence shown here is derived from an EMBL/GenBank/DDBJ whole genome shotgun (WGS) entry which is preliminary data.</text>
</comment>
<proteinExistence type="predicted"/>
<dbReference type="AlphaFoldDB" id="A0A8J3UDG4"/>
<gene>
    <name evidence="1" type="ORF">Pph01_78300</name>
</gene>
<accession>A0A8J3UDG4</accession>
<name>A0A8J3UDG4_9ACTN</name>
<organism evidence="1 2">
    <name type="scientific">Planotetraspora phitsanulokensis</name>
    <dbReference type="NCBI Taxonomy" id="575192"/>
    <lineage>
        <taxon>Bacteria</taxon>
        <taxon>Bacillati</taxon>
        <taxon>Actinomycetota</taxon>
        <taxon>Actinomycetes</taxon>
        <taxon>Streptosporangiales</taxon>
        <taxon>Streptosporangiaceae</taxon>
        <taxon>Planotetraspora</taxon>
    </lineage>
</organism>
<protein>
    <submittedName>
        <fullName evidence="1">Uncharacterized protein</fullName>
    </submittedName>
</protein>
<keyword evidence="2" id="KW-1185">Reference proteome</keyword>
<dbReference type="Proteomes" id="UP000622547">
    <property type="component" value="Unassembled WGS sequence"/>
</dbReference>